<organism evidence="1 2">
    <name type="scientific">Symbiodinium necroappetens</name>
    <dbReference type="NCBI Taxonomy" id="1628268"/>
    <lineage>
        <taxon>Eukaryota</taxon>
        <taxon>Sar</taxon>
        <taxon>Alveolata</taxon>
        <taxon>Dinophyceae</taxon>
        <taxon>Suessiales</taxon>
        <taxon>Symbiodiniaceae</taxon>
        <taxon>Symbiodinium</taxon>
    </lineage>
</organism>
<dbReference type="Proteomes" id="UP000601435">
    <property type="component" value="Unassembled WGS sequence"/>
</dbReference>
<sequence>MDTEACQIVSTCILFRHQQELCTRRKGPTILCSLEVLLVQADPKTHAGERPRALDLPSVTAAFAVLEDICDFIPANLSISDVTGISELQYYIRSALPFGSPVNTNFYLLRMVRQPG</sequence>
<accession>A0A812YVP0</accession>
<dbReference type="AlphaFoldDB" id="A0A812YVP0"/>
<keyword evidence="2" id="KW-1185">Reference proteome</keyword>
<gene>
    <name evidence="1" type="ORF">SNEC2469_LOCUS23520</name>
</gene>
<name>A0A812YVP0_9DINO</name>
<reference evidence="1" key="1">
    <citation type="submission" date="2021-02" db="EMBL/GenBank/DDBJ databases">
        <authorList>
            <person name="Dougan E. K."/>
            <person name="Rhodes N."/>
            <person name="Thang M."/>
            <person name="Chan C."/>
        </authorList>
    </citation>
    <scope>NUCLEOTIDE SEQUENCE</scope>
</reference>
<evidence type="ECO:0000313" key="1">
    <source>
        <dbReference type="EMBL" id="CAE7798247.1"/>
    </source>
</evidence>
<comment type="caution">
    <text evidence="1">The sequence shown here is derived from an EMBL/GenBank/DDBJ whole genome shotgun (WGS) entry which is preliminary data.</text>
</comment>
<dbReference type="EMBL" id="CAJNJA010043975">
    <property type="protein sequence ID" value="CAE7798247.1"/>
    <property type="molecule type" value="Genomic_DNA"/>
</dbReference>
<protein>
    <submittedName>
        <fullName evidence="1">Uncharacterized protein</fullName>
    </submittedName>
</protein>
<proteinExistence type="predicted"/>
<evidence type="ECO:0000313" key="2">
    <source>
        <dbReference type="Proteomes" id="UP000601435"/>
    </source>
</evidence>